<dbReference type="Pfam" id="PF13535">
    <property type="entry name" value="ATP-grasp_4"/>
    <property type="match status" value="1"/>
</dbReference>
<keyword evidence="1" id="KW-0436">Ligase</keyword>
<dbReference type="PROSITE" id="PS50975">
    <property type="entry name" value="ATP_GRASP"/>
    <property type="match status" value="1"/>
</dbReference>
<evidence type="ECO:0000256" key="3">
    <source>
        <dbReference type="ARBA" id="ARBA00022840"/>
    </source>
</evidence>
<dbReference type="InterPro" id="IPR011761">
    <property type="entry name" value="ATP-grasp"/>
</dbReference>
<dbReference type="AlphaFoldDB" id="A0A1D9Q052"/>
<dbReference type="Pfam" id="PF18130">
    <property type="entry name" value="ATPgrasp_N"/>
    <property type="match status" value="1"/>
</dbReference>
<dbReference type="Proteomes" id="UP000177798">
    <property type="component" value="Chromosome 3"/>
</dbReference>
<evidence type="ECO:0000313" key="7">
    <source>
        <dbReference type="Proteomes" id="UP000177798"/>
    </source>
</evidence>
<dbReference type="GO" id="GO:0005524">
    <property type="term" value="F:ATP binding"/>
    <property type="evidence" value="ECO:0007669"/>
    <property type="project" value="UniProtKB-UniRule"/>
</dbReference>
<dbReference type="GO" id="GO:0016874">
    <property type="term" value="F:ligase activity"/>
    <property type="evidence" value="ECO:0007669"/>
    <property type="project" value="UniProtKB-KW"/>
</dbReference>
<gene>
    <name evidence="6" type="ORF">sscle_03g029520</name>
</gene>
<dbReference type="OrthoDB" id="434648at2759"/>
<evidence type="ECO:0000313" key="6">
    <source>
        <dbReference type="EMBL" id="APA08182.1"/>
    </source>
</evidence>
<dbReference type="SUPFAM" id="SSF56059">
    <property type="entry name" value="Glutathione synthetase ATP-binding domain-like"/>
    <property type="match status" value="1"/>
</dbReference>
<reference evidence="7" key="1">
    <citation type="journal article" date="2017" name="Genome Biol. Evol.">
        <title>The complete genome sequence of the phytopathogenic fungus Sclerotinia sclerotiorum reveals insights into the genome architecture of broad host range pathogens.</title>
        <authorList>
            <person name="Derbyshire M."/>
            <person name="Denton-Giles M."/>
            <person name="Hegedus D."/>
            <person name="Seifbarghy S."/>
            <person name="Rollins J."/>
            <person name="van Kan J."/>
            <person name="Seidl M.F."/>
            <person name="Faino L."/>
            <person name="Mbengue M."/>
            <person name="Navaud O."/>
            <person name="Raffaele S."/>
            <person name="Hammond-Kosack K."/>
            <person name="Heard S."/>
            <person name="Oliver R."/>
        </authorList>
    </citation>
    <scope>NUCLEOTIDE SEQUENCE [LARGE SCALE GENOMIC DNA]</scope>
    <source>
        <strain evidence="7">ATCC 18683 / 1980 / Ss-1</strain>
    </source>
</reference>
<dbReference type="PANTHER" id="PTHR43585">
    <property type="entry name" value="FUMIPYRROLE BIOSYNTHESIS PROTEIN C"/>
    <property type="match status" value="1"/>
</dbReference>
<name>A0A1D9Q052_SCLS1</name>
<organism evidence="6 7">
    <name type="scientific">Sclerotinia sclerotiorum (strain ATCC 18683 / 1980 / Ss-1)</name>
    <name type="common">White mold</name>
    <name type="synonym">Whetzelinia sclerotiorum</name>
    <dbReference type="NCBI Taxonomy" id="665079"/>
    <lineage>
        <taxon>Eukaryota</taxon>
        <taxon>Fungi</taxon>
        <taxon>Dikarya</taxon>
        <taxon>Ascomycota</taxon>
        <taxon>Pezizomycotina</taxon>
        <taxon>Leotiomycetes</taxon>
        <taxon>Helotiales</taxon>
        <taxon>Sclerotiniaceae</taxon>
        <taxon>Sclerotinia</taxon>
    </lineage>
</organism>
<protein>
    <recommendedName>
        <fullName evidence="5">ATP-grasp domain-containing protein</fullName>
    </recommendedName>
</protein>
<evidence type="ECO:0000256" key="1">
    <source>
        <dbReference type="ARBA" id="ARBA00022598"/>
    </source>
</evidence>
<dbReference type="PANTHER" id="PTHR43585:SF2">
    <property type="entry name" value="ATP-GRASP ENZYME FSQD"/>
    <property type="match status" value="1"/>
</dbReference>
<keyword evidence="2 4" id="KW-0547">Nucleotide-binding</keyword>
<feature type="domain" description="ATP-grasp" evidence="5">
    <location>
        <begin position="285"/>
        <end position="520"/>
    </location>
</feature>
<evidence type="ECO:0000256" key="4">
    <source>
        <dbReference type="PROSITE-ProRule" id="PRU00409"/>
    </source>
</evidence>
<dbReference type="InterPro" id="IPR052032">
    <property type="entry name" value="ATP-dep_AA_Ligase"/>
</dbReference>
<dbReference type="EMBL" id="CP017816">
    <property type="protein sequence ID" value="APA08182.1"/>
    <property type="molecule type" value="Genomic_DNA"/>
</dbReference>
<dbReference type="GO" id="GO:0046872">
    <property type="term" value="F:metal ion binding"/>
    <property type="evidence" value="ECO:0007669"/>
    <property type="project" value="InterPro"/>
</dbReference>
<evidence type="ECO:0000259" key="5">
    <source>
        <dbReference type="PROSITE" id="PS50975"/>
    </source>
</evidence>
<dbReference type="Gene3D" id="3.30.470.20">
    <property type="entry name" value="ATP-grasp fold, B domain"/>
    <property type="match status" value="1"/>
</dbReference>
<dbReference type="InterPro" id="IPR041472">
    <property type="entry name" value="BL00235/CARNS1_N"/>
</dbReference>
<evidence type="ECO:0000256" key="2">
    <source>
        <dbReference type="ARBA" id="ARBA00022741"/>
    </source>
</evidence>
<proteinExistence type="predicted"/>
<keyword evidence="3 4" id="KW-0067">ATP-binding</keyword>
<dbReference type="Gene3D" id="3.40.50.20">
    <property type="match status" value="1"/>
</dbReference>
<dbReference type="VEuPathDB" id="FungiDB:sscle_03g029520"/>
<sequence length="629" mass="69904">MEIAWRGHLLPQETSLLVVDVFKKIPNGEMPRGFQGGQINVSSESSFPLKFLVAHLAANDCVVRLLLPTVGGYLVQSDFLDRRLVDCNNVVEVQTFISLDQYLKIVDIDACNVLDIADISENAVGAMVMSSTSRDWSDIKAAKSNRELKRRFSFAWHCTKQTPKRRLAVIRPGPPSHLLSLSKLEDLAKTAASLNIVLVFFDDPCHGLADAEWEHLREDFVPMDMAFTEDMPRRIVSAVSNYPKQIDGIIGMYEPLLTVVAEAATLLGFSTSLPKSVAAARDKYQTRQFDQSLFCYRIQSVSDLEDVLARYRSVLPLSLPLIVKPANGWASEGVCKVTCEEELRDAVIRLWQPPFSDKYGRDSHGLVLVEPYVDGPEVDANLVLVDGEIVFFEVNDDFPSTGDSDGQGFIETLNAMPSALPENEMDALRLKVHATVLAMGFRTGMFHVEARVHNSTYDFVLGKDGVLDLEAKPEIENSKSATPTVFILEINPRPPGMRTHAAVARAYGVSYRSVALLTAVGDHERLRALTVSFIGGAQYHMQVLFIAAQKGGVYQSGDICSTVLEREPELRGHIMKCMGFLHNGQEVPDPRVRTSGIACFWIASREGRREARLISERIQTLVWEITDGF</sequence>
<accession>A0A1D9Q052</accession>